<keyword evidence="1" id="KW-0732">Signal</keyword>
<keyword evidence="3" id="KW-1185">Reference proteome</keyword>
<comment type="caution">
    <text evidence="2">The sequence shown here is derived from an EMBL/GenBank/DDBJ whole genome shotgun (WGS) entry which is preliminary data.</text>
</comment>
<name>I9I2H4_9BACE</name>
<evidence type="ECO:0000313" key="2">
    <source>
        <dbReference type="EMBL" id="EIY67064.1"/>
    </source>
</evidence>
<dbReference type="Proteomes" id="UP000005150">
    <property type="component" value="Unassembled WGS sequence"/>
</dbReference>
<dbReference type="EMBL" id="AGXV01000019">
    <property type="protein sequence ID" value="EIY67064.1"/>
    <property type="molecule type" value="Genomic_DNA"/>
</dbReference>
<dbReference type="GeneID" id="93115269"/>
<feature type="signal peptide" evidence="1">
    <location>
        <begin position="1"/>
        <end position="19"/>
    </location>
</feature>
<dbReference type="PATRIC" id="fig|997887.3.peg.1465"/>
<protein>
    <recommendedName>
        <fullName evidence="4">Lipoprotein</fullName>
    </recommendedName>
</protein>
<dbReference type="PROSITE" id="PS51257">
    <property type="entry name" value="PROKAR_LIPOPROTEIN"/>
    <property type="match status" value="1"/>
</dbReference>
<gene>
    <name evidence="2" type="ORF">HMPREF1071_01387</name>
</gene>
<proteinExistence type="predicted"/>
<reference evidence="2 3" key="1">
    <citation type="submission" date="2012-02" db="EMBL/GenBank/DDBJ databases">
        <title>The Genome Sequence of Bacteroides salyersiae CL02T12C01.</title>
        <authorList>
            <consortium name="The Broad Institute Genome Sequencing Platform"/>
            <person name="Earl A."/>
            <person name="Ward D."/>
            <person name="Feldgarden M."/>
            <person name="Gevers D."/>
            <person name="Zitomersky N.L."/>
            <person name="Coyne M.J."/>
            <person name="Comstock L.E."/>
            <person name="Young S.K."/>
            <person name="Zeng Q."/>
            <person name="Gargeya S."/>
            <person name="Fitzgerald M."/>
            <person name="Haas B."/>
            <person name="Abouelleil A."/>
            <person name="Alvarado L."/>
            <person name="Arachchi H.M."/>
            <person name="Berlin A."/>
            <person name="Chapman S.B."/>
            <person name="Gearin G."/>
            <person name="Goldberg J."/>
            <person name="Griggs A."/>
            <person name="Gujja S."/>
            <person name="Hansen M."/>
            <person name="Heiman D."/>
            <person name="Howarth C."/>
            <person name="Larimer J."/>
            <person name="Lui A."/>
            <person name="MacDonald P.J.P."/>
            <person name="McCowen C."/>
            <person name="Montmayeur A."/>
            <person name="Murphy C."/>
            <person name="Neiman D."/>
            <person name="Pearson M."/>
            <person name="Priest M."/>
            <person name="Roberts A."/>
            <person name="Saif S."/>
            <person name="Shea T."/>
            <person name="Sisk P."/>
            <person name="Stolte C."/>
            <person name="Sykes S."/>
            <person name="Wortman J."/>
            <person name="Nusbaum C."/>
            <person name="Birren B."/>
        </authorList>
    </citation>
    <scope>NUCLEOTIDE SEQUENCE [LARGE SCALE GENOMIC DNA]</scope>
    <source>
        <strain evidence="2 3">CL02T12C01</strain>
    </source>
</reference>
<evidence type="ECO:0000313" key="3">
    <source>
        <dbReference type="Proteomes" id="UP000005150"/>
    </source>
</evidence>
<accession>I9I2H4</accession>
<dbReference type="RefSeq" id="WP_007479250.1">
    <property type="nucleotide sequence ID" value="NZ_JH724307.1"/>
</dbReference>
<evidence type="ECO:0008006" key="4">
    <source>
        <dbReference type="Google" id="ProtNLM"/>
    </source>
</evidence>
<dbReference type="HOGENOM" id="CLU_1507743_0_0_10"/>
<evidence type="ECO:0000256" key="1">
    <source>
        <dbReference type="SAM" id="SignalP"/>
    </source>
</evidence>
<feature type="chain" id="PRO_5003721085" description="Lipoprotein" evidence="1">
    <location>
        <begin position="20"/>
        <end position="177"/>
    </location>
</feature>
<sequence>MIRNVICLFCLFFMLSCKSIDLYYPNYANCSGYKSLYVVDTIQIDDPVSVLTNSGYCFVMSKQAFDSFSGNEDSLFKRPDTFLLNEYLPMSVSIELFRKYVLANSFSYFDFLIPIEFDKKGIKDLKIFTRKPDYFLLVLIRGDYYNGAYTGFDGPPTINLRNNKFSFYKIAIPCYLK</sequence>
<dbReference type="AlphaFoldDB" id="I9I2H4"/>
<organism evidence="2 3">
    <name type="scientific">Bacteroides salyersiae CL02T12C01</name>
    <dbReference type="NCBI Taxonomy" id="997887"/>
    <lineage>
        <taxon>Bacteria</taxon>
        <taxon>Pseudomonadati</taxon>
        <taxon>Bacteroidota</taxon>
        <taxon>Bacteroidia</taxon>
        <taxon>Bacteroidales</taxon>
        <taxon>Bacteroidaceae</taxon>
        <taxon>Bacteroides</taxon>
    </lineage>
</organism>